<protein>
    <recommendedName>
        <fullName evidence="1">FAST kinase-like protein subdomain 2 domain-containing protein</fullName>
    </recommendedName>
</protein>
<organism evidence="2 3">
    <name type="scientific">Allacma fusca</name>
    <dbReference type="NCBI Taxonomy" id="39272"/>
    <lineage>
        <taxon>Eukaryota</taxon>
        <taxon>Metazoa</taxon>
        <taxon>Ecdysozoa</taxon>
        <taxon>Arthropoda</taxon>
        <taxon>Hexapoda</taxon>
        <taxon>Collembola</taxon>
        <taxon>Symphypleona</taxon>
        <taxon>Sminthuridae</taxon>
        <taxon>Allacma</taxon>
    </lineage>
</organism>
<gene>
    <name evidence="2" type="ORF">AFUS01_LOCUS37927</name>
</gene>
<name>A0A8J2L9U2_9HEXA</name>
<dbReference type="Pfam" id="PF08368">
    <property type="entry name" value="FAST_2"/>
    <property type="match status" value="1"/>
</dbReference>
<proteinExistence type="predicted"/>
<sequence>MSLGSRTESSKFKYNGKAHEYLSFWTTSKFVFIEAMFRCIRRCQVPRRHKAPQRTASNLLYPVGFSSLPLNHMCTVSAHPKIDRNNLRLNLYPEDDDWALTALIESTSTQQIFDAFTSIPKEDLSVRHSSQALVALWNTQKSMFSYILDPSEESFQFKNQLNYVTTLRDHPVLQEIVRHVSDHRSEVDDEPLAVSLLCLKKHQFGMRSEPAQKIIGELLRRKTSLSLPTLSRVFVCMRHESIYGFTVMSEFLPLLYSKVGTMSTDLDFRLVSSALRNCATCSTMAIQCKYLERLNAVLNENSIVFEVSTLCKIIAFLYEISLLYVKVPEKDSTCETAILASDLNRKVCNLLEPRVCEMDTVNMLSVSTCIDFTHEPANFVSAFSKRVIELAERDRRLDLMSIIHPKTSAEENELSQFLHDFLDTCTYFEYVHFIVFRLLKKIQNDHALHYKYWSKVTELLVNQDSKSEVEGIFRDYFVEDPAIDFFYEGLVISSDLVLKRKISVFAHEYIYFRRGSRRNFSHREFEQTMTRLILQFFQDYDNGKIILVPKDYTKCFAFLLSIGYENLEIRKSFVPNLRIQDLLLIQKAASDALLNNSGIAKELLTLMFSSGFYLPAALERVSNIIYEFPNDVPVLLVNRFLWACFIFGVEGIKGIEESARIISRNSHEMRPVFLLESALALCFQGCLDRGTVAKIFCVEYLDEVDRYIKATHYISGLPRALRDIFMELNRAVCLEMPETNVPWFHEKYCAEVAAIGKCLKVY</sequence>
<dbReference type="Proteomes" id="UP000708208">
    <property type="component" value="Unassembled WGS sequence"/>
</dbReference>
<dbReference type="OrthoDB" id="385235at2759"/>
<evidence type="ECO:0000313" key="2">
    <source>
        <dbReference type="EMBL" id="CAG7827973.1"/>
    </source>
</evidence>
<dbReference type="AlphaFoldDB" id="A0A8J2L9U2"/>
<accession>A0A8J2L9U2</accession>
<comment type="caution">
    <text evidence="2">The sequence shown here is derived from an EMBL/GenBank/DDBJ whole genome shotgun (WGS) entry which is preliminary data.</text>
</comment>
<keyword evidence="3" id="KW-1185">Reference proteome</keyword>
<reference evidence="2" key="1">
    <citation type="submission" date="2021-06" db="EMBL/GenBank/DDBJ databases">
        <authorList>
            <person name="Hodson N. C."/>
            <person name="Mongue J. A."/>
            <person name="Jaron S. K."/>
        </authorList>
    </citation>
    <scope>NUCLEOTIDE SEQUENCE</scope>
</reference>
<feature type="domain" description="FAST kinase-like protein subdomain 2" evidence="1">
    <location>
        <begin position="725"/>
        <end position="752"/>
    </location>
</feature>
<dbReference type="EMBL" id="CAJVCH010545618">
    <property type="protein sequence ID" value="CAG7827973.1"/>
    <property type="molecule type" value="Genomic_DNA"/>
</dbReference>
<evidence type="ECO:0000313" key="3">
    <source>
        <dbReference type="Proteomes" id="UP000708208"/>
    </source>
</evidence>
<evidence type="ECO:0000259" key="1">
    <source>
        <dbReference type="Pfam" id="PF08368"/>
    </source>
</evidence>
<dbReference type="InterPro" id="IPR013579">
    <property type="entry name" value="FAST_2"/>
</dbReference>